<dbReference type="UniPathway" id="UPA00064">
    <property type="reaction ID" value="UER00091"/>
</dbReference>
<evidence type="ECO:0000256" key="2">
    <source>
        <dbReference type="ARBA" id="ARBA00011081"/>
    </source>
</evidence>
<evidence type="ECO:0000259" key="11">
    <source>
        <dbReference type="SMART" id="SM00861"/>
    </source>
</evidence>
<dbReference type="NCBIfam" id="TIGR00204">
    <property type="entry name" value="dxs"/>
    <property type="match status" value="1"/>
</dbReference>
<feature type="binding site" evidence="10">
    <location>
        <position position="80"/>
    </location>
    <ligand>
        <name>thiamine diphosphate</name>
        <dbReference type="ChEBI" id="CHEBI:58937"/>
    </ligand>
</feature>
<feature type="binding site" evidence="10">
    <location>
        <position position="181"/>
    </location>
    <ligand>
        <name>Mg(2+)</name>
        <dbReference type="ChEBI" id="CHEBI:18420"/>
    </ligand>
</feature>
<dbReference type="InterPro" id="IPR005475">
    <property type="entry name" value="Transketolase-like_Pyr-bd"/>
</dbReference>
<dbReference type="Pfam" id="PF02779">
    <property type="entry name" value="Transket_pyr"/>
    <property type="match status" value="1"/>
</dbReference>
<dbReference type="HOGENOM" id="CLU_009227_1_4_9"/>
<protein>
    <recommendedName>
        <fullName evidence="10">1-deoxy-D-xylulose-5-phosphate synthase</fullName>
        <ecNumber evidence="10">2.2.1.7</ecNumber>
    </recommendedName>
    <alternativeName>
        <fullName evidence="10">1-deoxyxylulose-5-phosphate synthase</fullName>
        <shortName evidence="10">DXP synthase</shortName>
        <shortName evidence="10">DXPS</shortName>
    </alternativeName>
</protein>
<comment type="function">
    <text evidence="10">Catalyzes the acyloin condensation reaction between C atoms 2 and 3 of pyruvate and glyceraldehyde 3-phosphate to yield 1-deoxy-D-xylulose-5-phosphate (DXP).</text>
</comment>
<feature type="binding site" evidence="10">
    <location>
        <position position="152"/>
    </location>
    <ligand>
        <name>Mg(2+)</name>
        <dbReference type="ChEBI" id="CHEBI:18420"/>
    </ligand>
</feature>
<dbReference type="GO" id="GO:0009228">
    <property type="term" value="P:thiamine biosynthetic process"/>
    <property type="evidence" value="ECO:0007669"/>
    <property type="project" value="UniProtKB-UniRule"/>
</dbReference>
<dbReference type="NCBIfam" id="NF003933">
    <property type="entry name" value="PRK05444.2-2"/>
    <property type="match status" value="1"/>
</dbReference>
<evidence type="ECO:0000256" key="7">
    <source>
        <dbReference type="ARBA" id="ARBA00022977"/>
    </source>
</evidence>
<dbReference type="GO" id="GO:0000287">
    <property type="term" value="F:magnesium ion binding"/>
    <property type="evidence" value="ECO:0007669"/>
    <property type="project" value="UniProtKB-UniRule"/>
</dbReference>
<feature type="binding site" evidence="10">
    <location>
        <begin position="121"/>
        <end position="123"/>
    </location>
    <ligand>
        <name>thiamine diphosphate</name>
        <dbReference type="ChEBI" id="CHEBI:58937"/>
    </ligand>
</feature>
<evidence type="ECO:0000256" key="5">
    <source>
        <dbReference type="ARBA" id="ARBA00022723"/>
    </source>
</evidence>
<gene>
    <name evidence="10 12" type="primary">dxs</name>
    <name evidence="12" type="ORF">HOLDEFILI_03613</name>
</gene>
<dbReference type="SMART" id="SM00861">
    <property type="entry name" value="Transket_pyr"/>
    <property type="match status" value="1"/>
</dbReference>
<evidence type="ECO:0000256" key="10">
    <source>
        <dbReference type="HAMAP-Rule" id="MF_00315"/>
    </source>
</evidence>
<dbReference type="SUPFAM" id="SSF52518">
    <property type="entry name" value="Thiamin diphosphate-binding fold (THDP-binding)"/>
    <property type="match status" value="1"/>
</dbReference>
<dbReference type="HAMAP" id="MF_00315">
    <property type="entry name" value="DXP_synth"/>
    <property type="match status" value="1"/>
</dbReference>
<evidence type="ECO:0000256" key="6">
    <source>
        <dbReference type="ARBA" id="ARBA00022842"/>
    </source>
</evidence>
<comment type="cofactor">
    <cofactor evidence="10">
        <name>Mg(2+)</name>
        <dbReference type="ChEBI" id="CHEBI:18420"/>
    </cofactor>
    <text evidence="10">Binds 1 Mg(2+) ion per subunit.</text>
</comment>
<feature type="binding site" evidence="10">
    <location>
        <position position="181"/>
    </location>
    <ligand>
        <name>thiamine diphosphate</name>
        <dbReference type="ChEBI" id="CHEBI:58937"/>
    </ligand>
</feature>
<feature type="domain" description="Transketolase-like pyrimidine-binding" evidence="11">
    <location>
        <begin position="324"/>
        <end position="488"/>
    </location>
</feature>
<dbReference type="InterPro" id="IPR049557">
    <property type="entry name" value="Transketolase_CS"/>
</dbReference>
<dbReference type="GO" id="GO:0019288">
    <property type="term" value="P:isopentenyl diphosphate biosynthetic process, methylerythritol 4-phosphate pathway"/>
    <property type="evidence" value="ECO:0007669"/>
    <property type="project" value="TreeGrafter"/>
</dbReference>
<evidence type="ECO:0000256" key="3">
    <source>
        <dbReference type="ARBA" id="ARBA00011738"/>
    </source>
</evidence>
<comment type="pathway">
    <text evidence="1 10">Metabolic intermediate biosynthesis; 1-deoxy-D-xylulose 5-phosphate biosynthesis; 1-deoxy-D-xylulose 5-phosphate from D-glyceraldehyde 3-phosphate and pyruvate: step 1/1.</text>
</comment>
<dbReference type="GO" id="GO:0008661">
    <property type="term" value="F:1-deoxy-D-xylulose-5-phosphate synthase activity"/>
    <property type="evidence" value="ECO:0007669"/>
    <property type="project" value="UniProtKB-UniRule"/>
</dbReference>
<dbReference type="PANTHER" id="PTHR43322">
    <property type="entry name" value="1-D-DEOXYXYLULOSE 5-PHOSPHATE SYNTHASE-RELATED"/>
    <property type="match status" value="1"/>
</dbReference>
<sequence length="629" mass="68961">MKIRRLAEMDLTDIHDPAFLKQLDQRQLKALAQQIREFLIDHVSKTGGHLSSNLGVVELTIALHKVFDSPQDKIFFDVGHQCYTHKILTGRAGQFDSLRQYEGLSGFQKRAESEHDVWEAGHSSTSLSAALGMAVARDLNHEQYHVVPVIGDGALGGGMALEALNQIGSEQRNIIIIFNDNNMSISENVGVLTQNFAKLRASKPYNALKNDLKTALNRNNVGQAVLTGLQNMKDAVKKGVIDTGVFGEFGLEYLGPVDGHDIKSLIQILKVAKSHQGPVVVHVLTKKGKGYSYCEEDKEGVWHGVGPFNPQTGKPLSATPAGYLSWSSVISEMLVRLAKDNKDIVAVTPAMITGSKLEKFFAVYPERAFDCGIAEEHAATFCAGLAISGKRPFISLYSSFLQRCYDQINHDICRMDLPVVIGIDRAGLVGEDGDTHHGVFDIAILRSLPNLILAQPKDAGEAQQLMATAFAQPHPMAIRYPRGTALYNELAQAEPIPVGSWTLVNTEPDHRCTVVTYGPDVDKVVSKVLTNSLPVQVVNARFFKPLDEVMLQRLAEEGKPVIVYETDMLAGGLSSAILEWAADHQAAMSIRRVGIGDTYVPQGSLNKIRRLESIDILSLFDVIKEYCEA</sequence>
<dbReference type="AlphaFoldDB" id="B9YCQ2"/>
<feature type="binding site" evidence="10">
    <location>
        <begin position="153"/>
        <end position="154"/>
    </location>
    <ligand>
        <name>thiamine diphosphate</name>
        <dbReference type="ChEBI" id="CHEBI:58937"/>
    </ligand>
</feature>
<keyword evidence="4 10" id="KW-0808">Transferase</keyword>
<keyword evidence="5 10" id="KW-0479">Metal-binding</keyword>
<name>B9YCQ2_9FIRM</name>
<dbReference type="InterPro" id="IPR029061">
    <property type="entry name" value="THDP-binding"/>
</dbReference>
<keyword evidence="8 10" id="KW-0786">Thiamine pyrophosphate</keyword>
<dbReference type="CDD" id="cd07033">
    <property type="entry name" value="TPP_PYR_DXS_TK_like"/>
    <property type="match status" value="1"/>
</dbReference>
<dbReference type="InterPro" id="IPR033248">
    <property type="entry name" value="Transketolase_C"/>
</dbReference>
<comment type="catalytic activity">
    <reaction evidence="10">
        <text>D-glyceraldehyde 3-phosphate + pyruvate + H(+) = 1-deoxy-D-xylulose 5-phosphate + CO2</text>
        <dbReference type="Rhea" id="RHEA:12605"/>
        <dbReference type="ChEBI" id="CHEBI:15361"/>
        <dbReference type="ChEBI" id="CHEBI:15378"/>
        <dbReference type="ChEBI" id="CHEBI:16526"/>
        <dbReference type="ChEBI" id="CHEBI:57792"/>
        <dbReference type="ChEBI" id="CHEBI:59776"/>
        <dbReference type="EC" id="2.2.1.7"/>
    </reaction>
</comment>
<dbReference type="Gene3D" id="3.40.50.920">
    <property type="match status" value="1"/>
</dbReference>
<dbReference type="EC" id="2.2.1.7" evidence="10"/>
<dbReference type="STRING" id="545696.HOLDEFILI_03613"/>
<comment type="cofactor">
    <cofactor evidence="10">
        <name>thiamine diphosphate</name>
        <dbReference type="ChEBI" id="CHEBI:58937"/>
    </cofactor>
    <text evidence="10">Binds 1 thiamine pyrophosphate per subunit.</text>
</comment>
<comment type="caution">
    <text evidence="12">The sequence shown here is derived from an EMBL/GenBank/DDBJ whole genome shotgun (WGS) entry which is preliminary data.</text>
</comment>
<proteinExistence type="inferred from homology"/>
<evidence type="ECO:0000256" key="8">
    <source>
        <dbReference type="ARBA" id="ARBA00023052"/>
    </source>
</evidence>
<keyword evidence="7 10" id="KW-0784">Thiamine biosynthesis</keyword>
<dbReference type="GO" id="GO:0016114">
    <property type="term" value="P:terpenoid biosynthetic process"/>
    <property type="evidence" value="ECO:0007669"/>
    <property type="project" value="UniProtKB-UniRule"/>
</dbReference>
<feature type="binding site" evidence="10">
    <location>
        <position position="291"/>
    </location>
    <ligand>
        <name>thiamine diphosphate</name>
        <dbReference type="ChEBI" id="CHEBI:58937"/>
    </ligand>
</feature>
<dbReference type="CDD" id="cd02007">
    <property type="entry name" value="TPP_DXS"/>
    <property type="match status" value="1"/>
</dbReference>
<dbReference type="eggNOG" id="COG1154">
    <property type="taxonomic scope" value="Bacteria"/>
</dbReference>
<comment type="similarity">
    <text evidence="2 10">Belongs to the transketolase family. DXPS subfamily.</text>
</comment>
<dbReference type="Gene3D" id="3.40.50.970">
    <property type="match status" value="2"/>
</dbReference>
<evidence type="ECO:0000313" key="12">
    <source>
        <dbReference type="EMBL" id="EEF66230.1"/>
    </source>
</evidence>
<accession>B9YCQ2</accession>
<comment type="subunit">
    <text evidence="3 10">Homodimer.</text>
</comment>
<evidence type="ECO:0000256" key="1">
    <source>
        <dbReference type="ARBA" id="ARBA00004980"/>
    </source>
</evidence>
<feature type="binding site" evidence="10">
    <location>
        <position position="375"/>
    </location>
    <ligand>
        <name>thiamine diphosphate</name>
        <dbReference type="ChEBI" id="CHEBI:58937"/>
    </ligand>
</feature>
<organism evidence="12 13">
    <name type="scientific">Holdemania filiformis DSM 12042</name>
    <dbReference type="NCBI Taxonomy" id="545696"/>
    <lineage>
        <taxon>Bacteria</taxon>
        <taxon>Bacillati</taxon>
        <taxon>Bacillota</taxon>
        <taxon>Erysipelotrichia</taxon>
        <taxon>Erysipelotrichales</taxon>
        <taxon>Erysipelotrichaceae</taxon>
        <taxon>Holdemania</taxon>
    </lineage>
</organism>
<reference evidence="12 13" key="2">
    <citation type="submission" date="2009-02" db="EMBL/GenBank/DDBJ databases">
        <title>Draft genome sequence of Holdemania filiformis DSM 12042.</title>
        <authorList>
            <person name="Sudarsanam P."/>
            <person name="Ley R."/>
            <person name="Guruge J."/>
            <person name="Turnbaugh P.J."/>
            <person name="Mahowald M."/>
            <person name="Liep D."/>
            <person name="Gordon J."/>
        </authorList>
    </citation>
    <scope>NUCLEOTIDE SEQUENCE [LARGE SCALE GENOMIC DNA]</scope>
    <source>
        <strain evidence="12 13">DSM 12042</strain>
    </source>
</reference>
<dbReference type="Pfam" id="PF02780">
    <property type="entry name" value="Transketolase_C"/>
    <property type="match status" value="1"/>
</dbReference>
<dbReference type="Pfam" id="PF13292">
    <property type="entry name" value="DXP_synthase_N"/>
    <property type="match status" value="1"/>
</dbReference>
<dbReference type="PROSITE" id="PS00801">
    <property type="entry name" value="TRANSKETOLASE_1"/>
    <property type="match status" value="1"/>
</dbReference>
<dbReference type="EMBL" id="ACCF01000228">
    <property type="protein sequence ID" value="EEF66230.1"/>
    <property type="molecule type" value="Genomic_DNA"/>
</dbReference>
<dbReference type="InterPro" id="IPR005477">
    <property type="entry name" value="Dxylulose-5-P_synthase"/>
</dbReference>
<dbReference type="SUPFAM" id="SSF52922">
    <property type="entry name" value="TK C-terminal domain-like"/>
    <property type="match status" value="1"/>
</dbReference>
<dbReference type="InterPro" id="IPR009014">
    <property type="entry name" value="Transketo_C/PFOR_II"/>
</dbReference>
<keyword evidence="9 10" id="KW-0414">Isoprene biosynthesis</keyword>
<keyword evidence="6 10" id="KW-0460">Magnesium</keyword>
<dbReference type="GO" id="GO:0005829">
    <property type="term" value="C:cytosol"/>
    <property type="evidence" value="ECO:0007669"/>
    <property type="project" value="TreeGrafter"/>
</dbReference>
<dbReference type="GO" id="GO:0030976">
    <property type="term" value="F:thiamine pyrophosphate binding"/>
    <property type="evidence" value="ECO:0007669"/>
    <property type="project" value="UniProtKB-UniRule"/>
</dbReference>
<dbReference type="Proteomes" id="UP000005950">
    <property type="component" value="Unassembled WGS sequence"/>
</dbReference>
<evidence type="ECO:0000256" key="9">
    <source>
        <dbReference type="ARBA" id="ARBA00023229"/>
    </source>
</evidence>
<reference evidence="12 13" key="1">
    <citation type="submission" date="2008-12" db="EMBL/GenBank/DDBJ databases">
        <authorList>
            <person name="Fulton L."/>
            <person name="Clifton S."/>
            <person name="Fulton B."/>
            <person name="Xu J."/>
            <person name="Minx P."/>
            <person name="Pepin K.H."/>
            <person name="Johnson M."/>
            <person name="Bhonagiri V."/>
            <person name="Nash W.E."/>
            <person name="Mardis E.R."/>
            <person name="Wilson R.K."/>
        </authorList>
    </citation>
    <scope>NUCLEOTIDE SEQUENCE [LARGE SCALE GENOMIC DNA]</scope>
    <source>
        <strain evidence="12 13">DSM 12042</strain>
    </source>
</reference>
<dbReference type="PANTHER" id="PTHR43322:SF5">
    <property type="entry name" value="1-DEOXY-D-XYLULOSE-5-PHOSPHATE SYNTHASE, CHLOROPLASTIC"/>
    <property type="match status" value="1"/>
</dbReference>
<evidence type="ECO:0000313" key="13">
    <source>
        <dbReference type="Proteomes" id="UP000005950"/>
    </source>
</evidence>
<evidence type="ECO:0000256" key="4">
    <source>
        <dbReference type="ARBA" id="ARBA00022679"/>
    </source>
</evidence>